<evidence type="ECO:0000313" key="2">
    <source>
        <dbReference type="Proteomes" id="UP001345963"/>
    </source>
</evidence>
<dbReference type="EMBL" id="JAHUTI010035786">
    <property type="protein sequence ID" value="MED6243768.1"/>
    <property type="molecule type" value="Genomic_DNA"/>
</dbReference>
<comment type="caution">
    <text evidence="1">The sequence shown here is derived from an EMBL/GenBank/DDBJ whole genome shotgun (WGS) entry which is preliminary data.</text>
</comment>
<gene>
    <name evidence="1" type="ORF">ATANTOWER_026492</name>
</gene>
<reference evidence="1 2" key="1">
    <citation type="submission" date="2021-07" db="EMBL/GenBank/DDBJ databases">
        <authorList>
            <person name="Palmer J.M."/>
        </authorList>
    </citation>
    <scope>NUCLEOTIDE SEQUENCE [LARGE SCALE GENOMIC DNA]</scope>
    <source>
        <strain evidence="1 2">AT_MEX2019</strain>
        <tissue evidence="1">Muscle</tissue>
    </source>
</reference>
<organism evidence="1 2">
    <name type="scientific">Ataeniobius toweri</name>
    <dbReference type="NCBI Taxonomy" id="208326"/>
    <lineage>
        <taxon>Eukaryota</taxon>
        <taxon>Metazoa</taxon>
        <taxon>Chordata</taxon>
        <taxon>Craniata</taxon>
        <taxon>Vertebrata</taxon>
        <taxon>Euteleostomi</taxon>
        <taxon>Actinopterygii</taxon>
        <taxon>Neopterygii</taxon>
        <taxon>Teleostei</taxon>
        <taxon>Neoteleostei</taxon>
        <taxon>Acanthomorphata</taxon>
        <taxon>Ovalentaria</taxon>
        <taxon>Atherinomorphae</taxon>
        <taxon>Cyprinodontiformes</taxon>
        <taxon>Goodeidae</taxon>
        <taxon>Ataeniobius</taxon>
    </lineage>
</organism>
<accession>A0ABU7B069</accession>
<keyword evidence="2" id="KW-1185">Reference proteome</keyword>
<sequence>MSKNRQKDREKKSSSFHSTFFTFSLTKLLINVHLVYEENHFEIFLQMFKLVEQLVGICLFAKNLVEISYSRTGLSNSFTWLHCQHCCPFSSCYQGHSEGKLKTDIST</sequence>
<evidence type="ECO:0000313" key="1">
    <source>
        <dbReference type="EMBL" id="MED6243768.1"/>
    </source>
</evidence>
<proteinExistence type="predicted"/>
<dbReference type="Proteomes" id="UP001345963">
    <property type="component" value="Unassembled WGS sequence"/>
</dbReference>
<name>A0ABU7B069_9TELE</name>
<protein>
    <submittedName>
        <fullName evidence="1">Uncharacterized protein</fullName>
    </submittedName>
</protein>